<dbReference type="AlphaFoldDB" id="A0AAU7M6N7"/>
<reference evidence="1" key="1">
    <citation type="submission" date="2024-01" db="EMBL/GenBank/DDBJ databases">
        <title>The genome sequence of Micromonospora mangrovi CCTCC AA 2012012.</title>
        <authorList>
            <person name="Gao J."/>
        </authorList>
    </citation>
    <scope>NUCLEOTIDE SEQUENCE</scope>
    <source>
        <strain evidence="1">CCTCC AA 2012012</strain>
    </source>
</reference>
<sequence length="170" mass="18226">MTSPLQLPDSVKSDGTLAFKFVVSLTDPSAPKLTELNAVTSLDLHGYITGDGWQPGGEQATVTDSRIATVQDFEKPGRKSKSLTVVYVHNPASPDNNEAYLTLAEGVKGFIVPRYGVPSTQAYAVADIVDVWPIEAGEPMKNWNGANSVHTATQRLFVTNVVHMDVAVVA</sequence>
<name>A0AAU7M6N7_9ACTN</name>
<dbReference type="EMBL" id="CP159342">
    <property type="protein sequence ID" value="XCH73660.1"/>
    <property type="molecule type" value="Genomic_DNA"/>
</dbReference>
<organism evidence="1">
    <name type="scientific">Micromonospora sp. CCTCC AA 2012012</name>
    <dbReference type="NCBI Taxonomy" id="3111921"/>
    <lineage>
        <taxon>Bacteria</taxon>
        <taxon>Bacillati</taxon>
        <taxon>Actinomycetota</taxon>
        <taxon>Actinomycetes</taxon>
        <taxon>Micromonosporales</taxon>
        <taxon>Micromonosporaceae</taxon>
        <taxon>Micromonospora</taxon>
    </lineage>
</organism>
<dbReference type="InterPro" id="IPR058009">
    <property type="entry name" value="TTP_Phage_16"/>
</dbReference>
<evidence type="ECO:0000313" key="2">
    <source>
        <dbReference type="EMBL" id="XCH73660.1"/>
    </source>
</evidence>
<dbReference type="EMBL" id="CP157762">
    <property type="protein sequence ID" value="XBP92963.1"/>
    <property type="molecule type" value="Genomic_DNA"/>
</dbReference>
<dbReference type="Pfam" id="PF25595">
    <property type="entry name" value="Phage_TTP_16"/>
    <property type="match status" value="1"/>
</dbReference>
<proteinExistence type="predicted"/>
<reference evidence="2" key="2">
    <citation type="submission" date="2024-06" db="EMBL/GenBank/DDBJ databases">
        <title>Micromonospora mangrovi CCTCC AA 2012012 genome sequences.</title>
        <authorList>
            <person name="Gao J."/>
        </authorList>
    </citation>
    <scope>NUCLEOTIDE SEQUENCE</scope>
    <source>
        <strain evidence="2">CCTCC AA 2012012</strain>
    </source>
</reference>
<dbReference type="RefSeq" id="WP_350932587.1">
    <property type="nucleotide sequence ID" value="NZ_CP157762.1"/>
</dbReference>
<protein>
    <submittedName>
        <fullName evidence="1">Uncharacterized protein</fullName>
    </submittedName>
</protein>
<gene>
    <name evidence="2" type="ORF">ABUL08_25820</name>
    <name evidence="1" type="ORF">VK199_25740</name>
</gene>
<evidence type="ECO:0000313" key="1">
    <source>
        <dbReference type="EMBL" id="XBP92963.1"/>
    </source>
</evidence>
<accession>A0AAU7M6N7</accession>